<evidence type="ECO:0000259" key="6">
    <source>
        <dbReference type="PROSITE" id="PS51842"/>
    </source>
</evidence>
<dbReference type="FunFam" id="1.20.5.1160:FF:000001">
    <property type="entry name" value="Keratin type II"/>
    <property type="match status" value="1"/>
</dbReference>
<dbReference type="GO" id="GO:0031424">
    <property type="term" value="P:keratinization"/>
    <property type="evidence" value="ECO:0007669"/>
    <property type="project" value="TreeGrafter"/>
</dbReference>
<reference evidence="7 8" key="1">
    <citation type="submission" date="2018-10" db="EMBL/GenBank/DDBJ databases">
        <title>Improved assembly of the deer mouse Peromyscus maniculatus genome.</title>
        <authorList>
            <person name="Lassance J.-M."/>
            <person name="Hoekstra H.E."/>
        </authorList>
    </citation>
    <scope>NUCLEOTIDE SEQUENCE [LARGE SCALE GENOMIC DNA]</scope>
</reference>
<name>A0A8C8UAJ9_PERMB</name>
<evidence type="ECO:0000256" key="4">
    <source>
        <dbReference type="ARBA" id="ARBA00061646"/>
    </source>
</evidence>
<keyword evidence="1" id="KW-0416">Keratin</keyword>
<feature type="domain" description="IF rod" evidence="6">
    <location>
        <begin position="1"/>
        <end position="219"/>
    </location>
</feature>
<dbReference type="SMART" id="SM01391">
    <property type="entry name" value="Filament"/>
    <property type="match status" value="1"/>
</dbReference>
<dbReference type="AlphaFoldDB" id="A0A8C8UAJ9"/>
<feature type="coiled-coil region" evidence="5">
    <location>
        <begin position="133"/>
        <end position="160"/>
    </location>
</feature>
<dbReference type="Pfam" id="PF00038">
    <property type="entry name" value="Filament"/>
    <property type="match status" value="1"/>
</dbReference>
<protein>
    <recommendedName>
        <fullName evidence="6">IF rod domain-containing protein</fullName>
    </recommendedName>
</protein>
<dbReference type="Ensembl" id="ENSPEMT00000036087.1">
    <property type="protein sequence ID" value="ENSPEMP00000032365.1"/>
    <property type="gene ID" value="ENSPEMG00000030693.1"/>
</dbReference>
<evidence type="ECO:0000256" key="2">
    <source>
        <dbReference type="ARBA" id="ARBA00022754"/>
    </source>
</evidence>
<dbReference type="PROSITE" id="PS51842">
    <property type="entry name" value="IF_ROD_2"/>
    <property type="match status" value="1"/>
</dbReference>
<keyword evidence="2" id="KW-0403">Intermediate filament</keyword>
<dbReference type="GeneTree" id="ENSGT00940000162774"/>
<dbReference type="GO" id="GO:0045095">
    <property type="term" value="C:keratin filament"/>
    <property type="evidence" value="ECO:0007669"/>
    <property type="project" value="InterPro"/>
</dbReference>
<dbReference type="FunFam" id="1.20.5.500:FF:000001">
    <property type="entry name" value="Type II keratin 23"/>
    <property type="match status" value="1"/>
</dbReference>
<evidence type="ECO:0000256" key="1">
    <source>
        <dbReference type="ARBA" id="ARBA00022744"/>
    </source>
</evidence>
<dbReference type="GO" id="GO:0005615">
    <property type="term" value="C:extracellular space"/>
    <property type="evidence" value="ECO:0007669"/>
    <property type="project" value="TreeGrafter"/>
</dbReference>
<comment type="similarity">
    <text evidence="4">Belongs to the intermediate filament family.</text>
</comment>
<organism evidence="7 8">
    <name type="scientific">Peromyscus maniculatus bairdii</name>
    <name type="common">Prairie deer mouse</name>
    <dbReference type="NCBI Taxonomy" id="230844"/>
    <lineage>
        <taxon>Eukaryota</taxon>
        <taxon>Metazoa</taxon>
        <taxon>Chordata</taxon>
        <taxon>Craniata</taxon>
        <taxon>Vertebrata</taxon>
        <taxon>Euteleostomi</taxon>
        <taxon>Mammalia</taxon>
        <taxon>Eutheria</taxon>
        <taxon>Euarchontoglires</taxon>
        <taxon>Glires</taxon>
        <taxon>Rodentia</taxon>
        <taxon>Myomorpha</taxon>
        <taxon>Muroidea</taxon>
        <taxon>Cricetidae</taxon>
        <taxon>Neotominae</taxon>
        <taxon>Peromyscus</taxon>
    </lineage>
</organism>
<dbReference type="Proteomes" id="UP000694547">
    <property type="component" value="Chromosome 20"/>
</dbReference>
<dbReference type="Gene3D" id="1.20.5.500">
    <property type="entry name" value="Single helix bin"/>
    <property type="match status" value="1"/>
</dbReference>
<keyword evidence="3 5" id="KW-0175">Coiled coil</keyword>
<proteinExistence type="inferred from homology"/>
<dbReference type="PRINTS" id="PR01276">
    <property type="entry name" value="TYPE2KERATIN"/>
</dbReference>
<keyword evidence="8" id="KW-1185">Reference proteome</keyword>
<dbReference type="GO" id="GO:0030280">
    <property type="term" value="F:structural constituent of skin epidermis"/>
    <property type="evidence" value="ECO:0007669"/>
    <property type="project" value="TreeGrafter"/>
</dbReference>
<evidence type="ECO:0000313" key="7">
    <source>
        <dbReference type="Ensembl" id="ENSPEMP00000032365.1"/>
    </source>
</evidence>
<dbReference type="PANTHER" id="PTHR45616">
    <property type="entry name" value="GATA-TYPE DOMAIN-CONTAINING PROTEIN"/>
    <property type="match status" value="1"/>
</dbReference>
<accession>A0A8C8UAJ9</accession>
<evidence type="ECO:0000256" key="3">
    <source>
        <dbReference type="ARBA" id="ARBA00023054"/>
    </source>
</evidence>
<sequence>MRDVVEDYKKRYEVEIARRTAAENEFVLLKKDADAAYTAKVELQAKVDSLDKDIKFLKCLYDAEIAQLQTHASDTSVILSMDNNRDLDLDSIIAEVRAHYEDIALKSKAEAETLYQTEIQELQLAAGCHGDNLKHTRNEMSELNRLIQRIRCDIASVKKQVGSDLVKLQPCDGDAGLLLRKKRVSLPGLGVPGTVVGLLLTLHRHGEDSVHLWLTHCAD</sequence>
<feature type="coiled-coil region" evidence="5">
    <location>
        <begin position="5"/>
        <end position="60"/>
    </location>
</feature>
<reference evidence="7" key="2">
    <citation type="submission" date="2025-08" db="UniProtKB">
        <authorList>
            <consortium name="Ensembl"/>
        </authorList>
    </citation>
    <scope>IDENTIFICATION</scope>
</reference>
<evidence type="ECO:0000313" key="8">
    <source>
        <dbReference type="Proteomes" id="UP000694547"/>
    </source>
</evidence>
<dbReference type="PANTHER" id="PTHR45616:SF5">
    <property type="entry name" value="KERATIN, TYPE II CYTOSKELETAL 74"/>
    <property type="match status" value="1"/>
</dbReference>
<dbReference type="Gene3D" id="1.20.5.1160">
    <property type="entry name" value="Vasodilator-stimulated phosphoprotein"/>
    <property type="match status" value="1"/>
</dbReference>
<reference evidence="7" key="3">
    <citation type="submission" date="2025-09" db="UniProtKB">
        <authorList>
            <consortium name="Ensembl"/>
        </authorList>
    </citation>
    <scope>IDENTIFICATION</scope>
</reference>
<dbReference type="InterPro" id="IPR039008">
    <property type="entry name" value="IF_rod_dom"/>
</dbReference>
<dbReference type="InterPro" id="IPR003054">
    <property type="entry name" value="Keratin_II"/>
</dbReference>
<evidence type="ECO:0000256" key="5">
    <source>
        <dbReference type="SAM" id="Coils"/>
    </source>
</evidence>
<dbReference type="GO" id="GO:0045109">
    <property type="term" value="P:intermediate filament organization"/>
    <property type="evidence" value="ECO:0007669"/>
    <property type="project" value="TreeGrafter"/>
</dbReference>